<dbReference type="InterPro" id="IPR001841">
    <property type="entry name" value="Znf_RING"/>
</dbReference>
<dbReference type="Pfam" id="PF13920">
    <property type="entry name" value="zf-C3HC4_3"/>
    <property type="match status" value="1"/>
</dbReference>
<feature type="domain" description="RING-type" evidence="3">
    <location>
        <begin position="177"/>
        <end position="216"/>
    </location>
</feature>
<dbReference type="SUPFAM" id="SSF57850">
    <property type="entry name" value="RING/U-box"/>
    <property type="match status" value="1"/>
</dbReference>
<dbReference type="GO" id="GO:0008270">
    <property type="term" value="F:zinc ion binding"/>
    <property type="evidence" value="ECO:0007669"/>
    <property type="project" value="UniProtKB-KW"/>
</dbReference>
<accession>A6MI51</accession>
<dbReference type="AlphaFoldDB" id="A6MI51"/>
<dbReference type="EMBL" id="EF125740">
    <property type="protein sequence ID" value="ABR27275.1"/>
    <property type="molecule type" value="Genomic_DNA"/>
</dbReference>
<name>A6MI51_NYCOV</name>
<dbReference type="InterPro" id="IPR013083">
    <property type="entry name" value="Znf_RING/FYVE/PHD"/>
</dbReference>
<keyword evidence="2" id="KW-0812">Transmembrane</keyword>
<evidence type="ECO:0000259" key="3">
    <source>
        <dbReference type="PROSITE" id="PS50089"/>
    </source>
</evidence>
<feature type="transmembrane region" description="Helical" evidence="2">
    <location>
        <begin position="56"/>
        <end position="75"/>
    </location>
</feature>
<feature type="transmembrane region" description="Helical" evidence="2">
    <location>
        <begin position="31"/>
        <end position="50"/>
    </location>
</feature>
<keyword evidence="2" id="KW-1133">Transmembrane helix</keyword>
<evidence type="ECO:0000313" key="4">
    <source>
        <dbReference type="EMBL" id="ABR27275.1"/>
    </source>
</evidence>
<protein>
    <recommendedName>
        <fullName evidence="3">RING-type domain-containing protein</fullName>
    </recommendedName>
</protein>
<keyword evidence="1" id="KW-0862">Zinc</keyword>
<evidence type="ECO:0000256" key="2">
    <source>
        <dbReference type="SAM" id="Phobius"/>
    </source>
</evidence>
<evidence type="ECO:0000256" key="1">
    <source>
        <dbReference type="PROSITE-ProRule" id="PRU00175"/>
    </source>
</evidence>
<dbReference type="Gene3D" id="3.30.40.10">
    <property type="entry name" value="Zinc/RING finger domain, C3HC4 (zinc finger)"/>
    <property type="match status" value="1"/>
</dbReference>
<reference evidence="4" key="1">
    <citation type="journal article" date="2007" name="J. Eukaryot. Microbiol.">
        <title>Variation in macronuclear genome content of three ciliates with extensive chromosomal fragmentation: a preliminary analysis.</title>
        <authorList>
            <person name="McGrath C.L."/>
            <person name="Zufall R.A."/>
            <person name="Katz L.A."/>
        </authorList>
    </citation>
    <scope>NUCLEOTIDE SEQUENCE</scope>
</reference>
<dbReference type="PROSITE" id="PS50089">
    <property type="entry name" value="ZF_RING_2"/>
    <property type="match status" value="1"/>
</dbReference>
<keyword evidence="1" id="KW-0479">Metal-binding</keyword>
<keyword evidence="2" id="KW-0472">Membrane</keyword>
<sequence length="227" mass="26064">MLRSKVYCEDWLPPFQDNISAELLNKRNHALLFNCLQLCSAIIGLLSYFLEKDVSYLFVNVVVFLIGLIGLYGALKVHQYLIGINGFVSAGCIGAFLVLQVLQMLFLIGYEDVSNSSFERIKLFFLNVPYMIDLASGIFSLKLLISVLESQEESKCGCLLKKLQYISVFHCHYSRNCVVCKTRKRDMLFTDCGHKCLCKECKDEYMRKYNICPVCKKNVRRCIQVNN</sequence>
<feature type="transmembrane region" description="Helical" evidence="2">
    <location>
        <begin position="87"/>
        <end position="108"/>
    </location>
</feature>
<feature type="transmembrane region" description="Helical" evidence="2">
    <location>
        <begin position="128"/>
        <end position="145"/>
    </location>
</feature>
<keyword evidence="1" id="KW-0863">Zinc-finger</keyword>
<organism evidence="4">
    <name type="scientific">Nyctotherus ovalis</name>
    <name type="common">Ciliate protozoan</name>
    <dbReference type="NCBI Taxonomy" id="70075"/>
    <lineage>
        <taxon>Eukaryota</taxon>
        <taxon>Sar</taxon>
        <taxon>Alveolata</taxon>
        <taxon>Ciliophora</taxon>
        <taxon>Intramacronucleata</taxon>
        <taxon>Armophorea</taxon>
        <taxon>Clevelandellida</taxon>
        <taxon>Nyctotheridae</taxon>
        <taxon>Nyctotherus</taxon>
    </lineage>
</organism>
<proteinExistence type="predicted"/>